<reference evidence="1 2" key="1">
    <citation type="journal article" date="2021" name="Commun. Biol.">
        <title>Genomic insights into the host specific adaptation of the Pneumocystis genus.</title>
        <authorList>
            <person name="Cisse O.H."/>
            <person name="Ma L."/>
            <person name="Dekker J.P."/>
            <person name="Khil P.P."/>
            <person name="Youn J.-H."/>
            <person name="Brenchley J.M."/>
            <person name="Blair R."/>
            <person name="Pahar B."/>
            <person name="Chabe M."/>
            <person name="Van Rompay K.K.A."/>
            <person name="Keesler R."/>
            <person name="Sukura A."/>
            <person name="Hirsch V."/>
            <person name="Kutty G."/>
            <person name="Liu Y."/>
            <person name="Peng L."/>
            <person name="Chen J."/>
            <person name="Song J."/>
            <person name="Weissenbacher-Lang C."/>
            <person name="Xu J."/>
            <person name="Upham N.S."/>
            <person name="Stajich J.E."/>
            <person name="Cuomo C.A."/>
            <person name="Cushion M.T."/>
            <person name="Kovacs J.A."/>
        </authorList>
    </citation>
    <scope>NUCLEOTIDE SEQUENCE [LARGE SCALE GENOMIC DNA]</scope>
    <source>
        <strain evidence="1 2">RABM</strain>
    </source>
</reference>
<dbReference type="EMBL" id="JABTEG010000013">
    <property type="protein sequence ID" value="KAG4303975.1"/>
    <property type="molecule type" value="Genomic_DNA"/>
</dbReference>
<name>A0ACB7C9E1_9ASCO</name>
<evidence type="ECO:0000313" key="2">
    <source>
        <dbReference type="Proteomes" id="UP000768646"/>
    </source>
</evidence>
<gene>
    <name evidence="1" type="ORF">PORY_002628</name>
</gene>
<evidence type="ECO:0000313" key="1">
    <source>
        <dbReference type="EMBL" id="KAG4303975.1"/>
    </source>
</evidence>
<sequence length="356" mass="41276">MTLKRNCRLSLCMTIIFFLICIALESLVYLFKPFGISKEKNYVLSFLVIIPGISYFYVWTFFVAMFVEDNFFAFIVLLSALYYGGRYLEKSWGSKNFAKFILVIAVIPNIFTWSWYCIRYMIERNAMVDKMDRTKSIHGGYALYSGFLVAFKQLVPEHTVTFFKGIFRIRIKYVPILYVFIISLIGLMVKNGSFTILAWSGFLSSWIYLRFFKKNIPNLFSHIALDLRGDTSSSFSFANFFPQPIYSVVDAISKKIDHFLVSIHIYTPISIRTQQTERITSNFQKNSDFFSHLGTSRFEAERRRTLALKALEQRLGSLTTSKHNVPLSPVDSTTIESSNFPLIIDNENKNQNESKE</sequence>
<comment type="caution">
    <text evidence="1">The sequence shown here is derived from an EMBL/GenBank/DDBJ whole genome shotgun (WGS) entry which is preliminary data.</text>
</comment>
<protein>
    <submittedName>
        <fullName evidence="1">Uncharacterized protein</fullName>
    </submittedName>
</protein>
<keyword evidence="2" id="KW-1185">Reference proteome</keyword>
<organism evidence="1 2">
    <name type="scientific">Pneumocystis oryctolagi</name>
    <dbReference type="NCBI Taxonomy" id="42067"/>
    <lineage>
        <taxon>Eukaryota</taxon>
        <taxon>Fungi</taxon>
        <taxon>Dikarya</taxon>
        <taxon>Ascomycota</taxon>
        <taxon>Taphrinomycotina</taxon>
        <taxon>Pneumocystomycetes</taxon>
        <taxon>Pneumocystaceae</taxon>
        <taxon>Pneumocystis</taxon>
    </lineage>
</organism>
<proteinExistence type="predicted"/>
<dbReference type="Proteomes" id="UP000768646">
    <property type="component" value="Unassembled WGS sequence"/>
</dbReference>
<accession>A0ACB7C9E1</accession>